<name>A0A3E2HA33_SCYLI</name>
<keyword evidence="2" id="KW-0521">NADP</keyword>
<dbReference type="InterPro" id="IPR002347">
    <property type="entry name" value="SDR_fam"/>
</dbReference>
<comment type="caution">
    <text evidence="5">The sequence shown here is derived from an EMBL/GenBank/DDBJ whole genome shotgun (WGS) entry which is preliminary data.</text>
</comment>
<dbReference type="Proteomes" id="UP000258309">
    <property type="component" value="Unassembled WGS sequence"/>
</dbReference>
<dbReference type="OrthoDB" id="37659at2759"/>
<evidence type="ECO:0000256" key="4">
    <source>
        <dbReference type="RuleBase" id="RU000363"/>
    </source>
</evidence>
<protein>
    <submittedName>
        <fullName evidence="5">Uncharacterized protein</fullName>
    </submittedName>
</protein>
<dbReference type="InterPro" id="IPR036291">
    <property type="entry name" value="NAD(P)-bd_dom_sf"/>
</dbReference>
<gene>
    <name evidence="5" type="ORF">B7463_g6050</name>
</gene>
<dbReference type="GO" id="GO:0016616">
    <property type="term" value="F:oxidoreductase activity, acting on the CH-OH group of donors, NAD or NADP as acceptor"/>
    <property type="evidence" value="ECO:0007669"/>
    <property type="project" value="TreeGrafter"/>
</dbReference>
<comment type="similarity">
    <text evidence="1 4">Belongs to the short-chain dehydrogenases/reductases (SDR) family.</text>
</comment>
<proteinExistence type="inferred from homology"/>
<organism evidence="5 6">
    <name type="scientific">Scytalidium lignicola</name>
    <name type="common">Hyphomycete</name>
    <dbReference type="NCBI Taxonomy" id="5539"/>
    <lineage>
        <taxon>Eukaryota</taxon>
        <taxon>Fungi</taxon>
        <taxon>Dikarya</taxon>
        <taxon>Ascomycota</taxon>
        <taxon>Pezizomycotina</taxon>
        <taxon>Leotiomycetes</taxon>
        <taxon>Leotiomycetes incertae sedis</taxon>
        <taxon>Scytalidium</taxon>
    </lineage>
</organism>
<dbReference type="SUPFAM" id="SSF51735">
    <property type="entry name" value="NAD(P)-binding Rossmann-fold domains"/>
    <property type="match status" value="1"/>
</dbReference>
<dbReference type="STRING" id="5539.A0A3E2HA33"/>
<dbReference type="OMA" id="APLQHEF"/>
<evidence type="ECO:0000313" key="5">
    <source>
        <dbReference type="EMBL" id="RFU30274.1"/>
    </source>
</evidence>
<evidence type="ECO:0000256" key="3">
    <source>
        <dbReference type="ARBA" id="ARBA00023002"/>
    </source>
</evidence>
<reference evidence="5 6" key="1">
    <citation type="submission" date="2018-05" db="EMBL/GenBank/DDBJ databases">
        <title>Draft genome sequence of Scytalidium lignicola DSM 105466, a ubiquitous saprotrophic fungus.</title>
        <authorList>
            <person name="Buettner E."/>
            <person name="Gebauer A.M."/>
            <person name="Hofrichter M."/>
            <person name="Liers C."/>
            <person name="Kellner H."/>
        </authorList>
    </citation>
    <scope>NUCLEOTIDE SEQUENCE [LARGE SCALE GENOMIC DNA]</scope>
    <source>
        <strain evidence="5 6">DSM 105466</strain>
    </source>
</reference>
<evidence type="ECO:0000256" key="2">
    <source>
        <dbReference type="ARBA" id="ARBA00022857"/>
    </source>
</evidence>
<dbReference type="PRINTS" id="PR00081">
    <property type="entry name" value="GDHRDH"/>
</dbReference>
<dbReference type="EMBL" id="NCSJ02000104">
    <property type="protein sequence ID" value="RFU30274.1"/>
    <property type="molecule type" value="Genomic_DNA"/>
</dbReference>
<dbReference type="PRINTS" id="PR00080">
    <property type="entry name" value="SDRFAMILY"/>
</dbReference>
<dbReference type="Gene3D" id="3.40.50.720">
    <property type="entry name" value="NAD(P)-binding Rossmann-like Domain"/>
    <property type="match status" value="1"/>
</dbReference>
<keyword evidence="3" id="KW-0560">Oxidoreductase</keyword>
<feature type="non-terminal residue" evidence="5">
    <location>
        <position position="1"/>
    </location>
</feature>
<dbReference type="PANTHER" id="PTHR44229:SF4">
    <property type="entry name" value="15-HYDROXYPROSTAGLANDIN DEHYDROGENASE [NAD(+)]"/>
    <property type="match status" value="1"/>
</dbReference>
<dbReference type="GO" id="GO:0005737">
    <property type="term" value="C:cytoplasm"/>
    <property type="evidence" value="ECO:0007669"/>
    <property type="project" value="TreeGrafter"/>
</dbReference>
<dbReference type="InterPro" id="IPR020904">
    <property type="entry name" value="Sc_DH/Rdtase_CS"/>
</dbReference>
<dbReference type="PROSITE" id="PS00061">
    <property type="entry name" value="ADH_SHORT"/>
    <property type="match status" value="1"/>
</dbReference>
<sequence length="288" mass="31578">MAFSLAGKNAIVTGGASGINLAFVKLLANKGANVIVADIQETKPLTNFLKEKRSNQILFKKTDVSSFQDLRETFDYAKKTVGKVDLMCNGAGVFEPEWSNFWADTEKDTYQSININLSGLMYGSRLAIREQIKRAKSRKPNETVGAILNISSLAAQYALFNTPLYCASKAGVSSFTRTLAPLHEEYGIKVVAVAPGMVKTPLWTEHPEKMKAIAENDEFLSPEELAEAMLLVVESDKYPGGTVLEVIKNKTRVINVDSPLPSGPGSTMSNIEVIYEETMGQLEKERTS</sequence>
<evidence type="ECO:0000313" key="6">
    <source>
        <dbReference type="Proteomes" id="UP000258309"/>
    </source>
</evidence>
<feature type="non-terminal residue" evidence="5">
    <location>
        <position position="288"/>
    </location>
</feature>
<accession>A0A3E2HA33</accession>
<dbReference type="PANTHER" id="PTHR44229">
    <property type="entry name" value="15-HYDROXYPROSTAGLANDIN DEHYDROGENASE [NAD(+)]"/>
    <property type="match status" value="1"/>
</dbReference>
<evidence type="ECO:0000256" key="1">
    <source>
        <dbReference type="ARBA" id="ARBA00006484"/>
    </source>
</evidence>
<dbReference type="AlphaFoldDB" id="A0A3E2HA33"/>
<dbReference type="Pfam" id="PF00106">
    <property type="entry name" value="adh_short"/>
    <property type="match status" value="1"/>
</dbReference>
<keyword evidence="6" id="KW-1185">Reference proteome</keyword>